<dbReference type="Proteomes" id="UP000792457">
    <property type="component" value="Unassembled WGS sequence"/>
</dbReference>
<sequence>MVQLFLFVVLFLILLHFPNSFLPPIFCQSLSSISHLRSGKNLPLLLSSRPFSFMFSPVILSLPSPFPHSKTMHSLSLLSDECFKIYCLILSFPLVFLINEYFLLKILCQMLSQQSSNHSVIFFFFFVAFSF</sequence>
<dbReference type="AlphaFoldDB" id="A0A8K0NYX4"/>
<proteinExistence type="predicted"/>
<keyword evidence="1" id="KW-0472">Membrane</keyword>
<name>A0A8K0NYX4_LADFU</name>
<evidence type="ECO:0000256" key="1">
    <source>
        <dbReference type="SAM" id="Phobius"/>
    </source>
</evidence>
<keyword evidence="2" id="KW-0732">Signal</keyword>
<keyword evidence="1" id="KW-0812">Transmembrane</keyword>
<evidence type="ECO:0000313" key="4">
    <source>
        <dbReference type="Proteomes" id="UP000792457"/>
    </source>
</evidence>
<keyword evidence="1" id="KW-1133">Transmembrane helix</keyword>
<reference evidence="3" key="2">
    <citation type="submission" date="2017-10" db="EMBL/GenBank/DDBJ databases">
        <title>Ladona fulva Genome sequencing and assembly.</title>
        <authorList>
            <person name="Murali S."/>
            <person name="Richards S."/>
            <person name="Bandaranaike D."/>
            <person name="Bellair M."/>
            <person name="Blankenburg K."/>
            <person name="Chao H."/>
            <person name="Dinh H."/>
            <person name="Doddapaneni H."/>
            <person name="Dugan-Rocha S."/>
            <person name="Elkadiri S."/>
            <person name="Gnanaolivu R."/>
            <person name="Hernandez B."/>
            <person name="Skinner E."/>
            <person name="Javaid M."/>
            <person name="Lee S."/>
            <person name="Li M."/>
            <person name="Ming W."/>
            <person name="Munidasa M."/>
            <person name="Muniz J."/>
            <person name="Nguyen L."/>
            <person name="Hughes D."/>
            <person name="Osuji N."/>
            <person name="Pu L.-L."/>
            <person name="Puazo M."/>
            <person name="Qu C."/>
            <person name="Quiroz J."/>
            <person name="Raj R."/>
            <person name="Weissenberger G."/>
            <person name="Xin Y."/>
            <person name="Zou X."/>
            <person name="Han Y."/>
            <person name="Worley K."/>
            <person name="Muzny D."/>
            <person name="Gibbs R."/>
        </authorList>
    </citation>
    <scope>NUCLEOTIDE SEQUENCE</scope>
    <source>
        <strain evidence="3">Sampled in the wild</strain>
    </source>
</reference>
<feature type="chain" id="PRO_5035450180" evidence="2">
    <location>
        <begin position="21"/>
        <end position="131"/>
    </location>
</feature>
<protein>
    <submittedName>
        <fullName evidence="3">Uncharacterized protein</fullName>
    </submittedName>
</protein>
<keyword evidence="4" id="KW-1185">Reference proteome</keyword>
<gene>
    <name evidence="3" type="ORF">J437_LFUL006444</name>
</gene>
<reference evidence="3" key="1">
    <citation type="submission" date="2013-04" db="EMBL/GenBank/DDBJ databases">
        <authorList>
            <person name="Qu J."/>
            <person name="Murali S.C."/>
            <person name="Bandaranaike D."/>
            <person name="Bellair M."/>
            <person name="Blankenburg K."/>
            <person name="Chao H."/>
            <person name="Dinh H."/>
            <person name="Doddapaneni H."/>
            <person name="Downs B."/>
            <person name="Dugan-Rocha S."/>
            <person name="Elkadiri S."/>
            <person name="Gnanaolivu R.D."/>
            <person name="Hernandez B."/>
            <person name="Javaid M."/>
            <person name="Jayaseelan J.C."/>
            <person name="Lee S."/>
            <person name="Li M."/>
            <person name="Ming W."/>
            <person name="Munidasa M."/>
            <person name="Muniz J."/>
            <person name="Nguyen L."/>
            <person name="Ongeri F."/>
            <person name="Osuji N."/>
            <person name="Pu L.-L."/>
            <person name="Puazo M."/>
            <person name="Qu C."/>
            <person name="Quiroz J."/>
            <person name="Raj R."/>
            <person name="Weissenberger G."/>
            <person name="Xin Y."/>
            <person name="Zou X."/>
            <person name="Han Y."/>
            <person name="Richards S."/>
            <person name="Worley K."/>
            <person name="Muzny D."/>
            <person name="Gibbs R."/>
        </authorList>
    </citation>
    <scope>NUCLEOTIDE SEQUENCE</scope>
    <source>
        <strain evidence="3">Sampled in the wild</strain>
    </source>
</reference>
<comment type="caution">
    <text evidence="3">The sequence shown here is derived from an EMBL/GenBank/DDBJ whole genome shotgun (WGS) entry which is preliminary data.</text>
</comment>
<feature type="transmembrane region" description="Helical" evidence="1">
    <location>
        <begin position="83"/>
        <end position="104"/>
    </location>
</feature>
<organism evidence="3 4">
    <name type="scientific">Ladona fulva</name>
    <name type="common">Scarce chaser dragonfly</name>
    <name type="synonym">Libellula fulva</name>
    <dbReference type="NCBI Taxonomy" id="123851"/>
    <lineage>
        <taxon>Eukaryota</taxon>
        <taxon>Metazoa</taxon>
        <taxon>Ecdysozoa</taxon>
        <taxon>Arthropoda</taxon>
        <taxon>Hexapoda</taxon>
        <taxon>Insecta</taxon>
        <taxon>Pterygota</taxon>
        <taxon>Palaeoptera</taxon>
        <taxon>Odonata</taxon>
        <taxon>Epiprocta</taxon>
        <taxon>Anisoptera</taxon>
        <taxon>Libelluloidea</taxon>
        <taxon>Libellulidae</taxon>
        <taxon>Ladona</taxon>
    </lineage>
</organism>
<evidence type="ECO:0000313" key="3">
    <source>
        <dbReference type="EMBL" id="KAG8224944.1"/>
    </source>
</evidence>
<evidence type="ECO:0000256" key="2">
    <source>
        <dbReference type="SAM" id="SignalP"/>
    </source>
</evidence>
<accession>A0A8K0NYX4</accession>
<feature type="signal peptide" evidence="2">
    <location>
        <begin position="1"/>
        <end position="20"/>
    </location>
</feature>
<dbReference type="EMBL" id="KZ308217">
    <property type="protein sequence ID" value="KAG8224944.1"/>
    <property type="molecule type" value="Genomic_DNA"/>
</dbReference>